<organism evidence="2 3">
    <name type="scientific">Shimazuella alba</name>
    <dbReference type="NCBI Taxonomy" id="2690964"/>
    <lineage>
        <taxon>Bacteria</taxon>
        <taxon>Bacillati</taxon>
        <taxon>Bacillota</taxon>
        <taxon>Bacilli</taxon>
        <taxon>Bacillales</taxon>
        <taxon>Thermoactinomycetaceae</taxon>
        <taxon>Shimazuella</taxon>
    </lineage>
</organism>
<protein>
    <submittedName>
        <fullName evidence="2">DUF4097 family beta strand repeat protein</fullName>
    </submittedName>
</protein>
<dbReference type="Gene3D" id="2.160.20.120">
    <property type="match status" value="1"/>
</dbReference>
<reference evidence="2 3" key="1">
    <citation type="submission" date="2019-12" db="EMBL/GenBank/DDBJ databases">
        <title>Whole-genome analyses of novel actinobacteria.</title>
        <authorList>
            <person name="Sahin N."/>
            <person name="Saygin H."/>
        </authorList>
    </citation>
    <scope>NUCLEOTIDE SEQUENCE [LARGE SCALE GENOMIC DNA]</scope>
    <source>
        <strain evidence="2 3">KC615</strain>
    </source>
</reference>
<keyword evidence="3" id="KW-1185">Reference proteome</keyword>
<dbReference type="AlphaFoldDB" id="A0A6I4VS82"/>
<evidence type="ECO:0000313" key="3">
    <source>
        <dbReference type="Proteomes" id="UP000430692"/>
    </source>
</evidence>
<dbReference type="Pfam" id="PF13349">
    <property type="entry name" value="DUF4097"/>
    <property type="match status" value="1"/>
</dbReference>
<name>A0A6I4VS82_9BACL</name>
<dbReference type="Proteomes" id="UP000430692">
    <property type="component" value="Unassembled WGS sequence"/>
</dbReference>
<dbReference type="InterPro" id="IPR025164">
    <property type="entry name" value="Toastrack_DUF4097"/>
</dbReference>
<proteinExistence type="predicted"/>
<dbReference type="EMBL" id="WUUL01000002">
    <property type="protein sequence ID" value="MXQ53105.1"/>
    <property type="molecule type" value="Genomic_DNA"/>
</dbReference>
<accession>A0A6I4VS82</accession>
<dbReference type="RefSeq" id="WP_160800434.1">
    <property type="nucleotide sequence ID" value="NZ_WUUL01000002.1"/>
</dbReference>
<evidence type="ECO:0000313" key="2">
    <source>
        <dbReference type="EMBL" id="MXQ53105.1"/>
    </source>
</evidence>
<feature type="domain" description="DUF4097" evidence="1">
    <location>
        <begin position="47"/>
        <end position="288"/>
    </location>
</feature>
<gene>
    <name evidence="2" type="ORF">GSM42_05035</name>
</gene>
<comment type="caution">
    <text evidence="2">The sequence shown here is derived from an EMBL/GenBank/DDBJ whole genome shotgun (WGS) entry which is preliminary data.</text>
</comment>
<sequence>MKKIAGIILVILAVILFTHSIWWSPINFFVPHTPNIDRSFAVDNGDTIEFDVTSENLTILPTEDEELKIEVTGRDLNRVNFQVDQEHRELKINLNPKWYSFSNANDLKLMVYVPRTKLINLDVKANTRVVQVGHNQGAKWNIAFLNTEIKNGTSYFKNVKVNHFIYDGTSTDVMVDRVESKNTNIGTFSGNINISHYVGPLHLSSTSGNIRMQLDKLVGDIRTEVLSGKVDMFLPKSASFQLNTNLQSGQLISTYPLQNKKTTTPQTTASAGTGKFKINIEIVNGDLIIH</sequence>
<evidence type="ECO:0000259" key="1">
    <source>
        <dbReference type="Pfam" id="PF13349"/>
    </source>
</evidence>